<keyword evidence="2" id="KW-1185">Reference proteome</keyword>
<reference evidence="1 2" key="1">
    <citation type="journal article" date="2017" name="Nature">
        <title>The Apostasia genome and the evolution of orchids.</title>
        <authorList>
            <person name="Zhang G.Q."/>
            <person name="Liu K.W."/>
            <person name="Li Z."/>
            <person name="Lohaus R."/>
            <person name="Hsiao Y.Y."/>
            <person name="Niu S.C."/>
            <person name="Wang J.Y."/>
            <person name="Lin Y.C."/>
            <person name="Xu Q."/>
            <person name="Chen L.J."/>
            <person name="Yoshida K."/>
            <person name="Fujiwara S."/>
            <person name="Wang Z.W."/>
            <person name="Zhang Y.Q."/>
            <person name="Mitsuda N."/>
            <person name="Wang M."/>
            <person name="Liu G.H."/>
            <person name="Pecoraro L."/>
            <person name="Huang H.X."/>
            <person name="Xiao X.J."/>
            <person name="Lin M."/>
            <person name="Wu X.Y."/>
            <person name="Wu W.L."/>
            <person name="Chen Y.Y."/>
            <person name="Chang S.B."/>
            <person name="Sakamoto S."/>
            <person name="Ohme-Takagi M."/>
            <person name="Yagi M."/>
            <person name="Zeng S.J."/>
            <person name="Shen C.Y."/>
            <person name="Yeh C.M."/>
            <person name="Luo Y.B."/>
            <person name="Tsai W.C."/>
            <person name="Van de Peer Y."/>
            <person name="Liu Z.J."/>
        </authorList>
    </citation>
    <scope>NUCLEOTIDE SEQUENCE [LARGE SCALE GENOMIC DNA]</scope>
    <source>
        <strain evidence="2">cv. Shenzhen</strain>
        <tissue evidence="1">Stem</tissue>
    </source>
</reference>
<gene>
    <name evidence="1" type="ORF">AXF42_Ash018779</name>
</gene>
<evidence type="ECO:0000313" key="2">
    <source>
        <dbReference type="Proteomes" id="UP000236161"/>
    </source>
</evidence>
<dbReference type="EMBL" id="KZ451977">
    <property type="protein sequence ID" value="PKA55872.1"/>
    <property type="molecule type" value="Genomic_DNA"/>
</dbReference>
<name>A0A2I0AJX6_9ASPA</name>
<dbReference type="Proteomes" id="UP000236161">
    <property type="component" value="Unassembled WGS sequence"/>
</dbReference>
<sequence length="141" mass="16222">MAVPEYEGCLALRSKTRKAMFFGASSSHLDWRNYNFFIGRDLGFPLKLGVCPFKFIGDARWMAGEGMLRNLERLKGHNWPIKDFLRHVKNDISLYGQALEYAIFKETIQPPGTILMKRARMGQPLAAQLSKLLRWGRSKET</sequence>
<dbReference type="AlphaFoldDB" id="A0A2I0AJX6"/>
<evidence type="ECO:0000313" key="1">
    <source>
        <dbReference type="EMBL" id="PKA55872.1"/>
    </source>
</evidence>
<accession>A0A2I0AJX6</accession>
<proteinExistence type="predicted"/>
<protein>
    <submittedName>
        <fullName evidence="1">Uncharacterized protein</fullName>
    </submittedName>
</protein>
<organism evidence="1 2">
    <name type="scientific">Apostasia shenzhenica</name>
    <dbReference type="NCBI Taxonomy" id="1088818"/>
    <lineage>
        <taxon>Eukaryota</taxon>
        <taxon>Viridiplantae</taxon>
        <taxon>Streptophyta</taxon>
        <taxon>Embryophyta</taxon>
        <taxon>Tracheophyta</taxon>
        <taxon>Spermatophyta</taxon>
        <taxon>Magnoliopsida</taxon>
        <taxon>Liliopsida</taxon>
        <taxon>Asparagales</taxon>
        <taxon>Orchidaceae</taxon>
        <taxon>Apostasioideae</taxon>
        <taxon>Apostasia</taxon>
    </lineage>
</organism>